<dbReference type="Proteomes" id="UP000283469">
    <property type="component" value="Unassembled WGS sequence"/>
</dbReference>
<dbReference type="EMBL" id="QVRA01000003">
    <property type="protein sequence ID" value="RJG56620.1"/>
    <property type="molecule type" value="Genomic_DNA"/>
</dbReference>
<dbReference type="PANTHER" id="PTHR43283">
    <property type="entry name" value="BETA-LACTAMASE-RELATED"/>
    <property type="match status" value="1"/>
</dbReference>
<dbReference type="OrthoDB" id="9808046at2"/>
<sequence>MTDGVDRAAAQAAGMDPDRLDALVGHLDRTYLASGKLAHMQLLVSRDEQPLLSMARGAARASGEPLRDDALFRIASMTKPVTSVAFMMLVEAGKVALDTPVADVIPEFADLRVGRSNRARVKQAMRMIDLLRHTSGLTYGLQRQTPIDARYRLLGLDEFQQKRTSNDFVADLGQLPLEFSPGEQWNYSVSTDVLGVVVERLSGMDLNAFFRTRIFDPLGMTDTGFVVRDDQVDRMTDAWRLDEDGQRVIADLGARSGWRRQGRFLSGGGGLVSSVADYHRLARMLLRGGELDGARLLQRETVAMMRDNHLPGGGDLASLSSGMFSEADYEGVGFGLGVAMSLESREYYWGGVFSTFFWIDPIEQLIGIFMTQLLPSSAYPVRAELRAGVRDSIAERRCIPAR</sequence>
<dbReference type="GO" id="GO:0016787">
    <property type="term" value="F:hydrolase activity"/>
    <property type="evidence" value="ECO:0007669"/>
    <property type="project" value="UniProtKB-KW"/>
</dbReference>
<dbReference type="Pfam" id="PF00144">
    <property type="entry name" value="Beta-lactamase"/>
    <property type="match status" value="1"/>
</dbReference>
<proteinExistence type="predicted"/>
<accession>A0A418YW13</accession>
<evidence type="ECO:0000313" key="2">
    <source>
        <dbReference type="EMBL" id="RJG56620.1"/>
    </source>
</evidence>
<dbReference type="InterPro" id="IPR012338">
    <property type="entry name" value="Beta-lactam/transpept-like"/>
</dbReference>
<gene>
    <name evidence="2" type="ORF">D0Z70_04515</name>
</gene>
<dbReference type="InterPro" id="IPR001466">
    <property type="entry name" value="Beta-lactam-related"/>
</dbReference>
<reference evidence="2 3" key="1">
    <citation type="submission" date="2018-08" db="EMBL/GenBank/DDBJ databases">
        <title>Sphingobium sp. EO9.</title>
        <authorList>
            <person name="Park Y."/>
            <person name="Kim K.H."/>
            <person name="Jeon C.O."/>
        </authorList>
    </citation>
    <scope>NUCLEOTIDE SEQUENCE [LARGE SCALE GENOMIC DNA]</scope>
    <source>
        <strain evidence="2 3">EO9</strain>
    </source>
</reference>
<feature type="domain" description="Beta-lactamase-related" evidence="1">
    <location>
        <begin position="29"/>
        <end position="385"/>
    </location>
</feature>
<dbReference type="InterPro" id="IPR050789">
    <property type="entry name" value="Diverse_Enzym_Activities"/>
</dbReference>
<dbReference type="PANTHER" id="PTHR43283:SF3">
    <property type="entry name" value="BETA-LACTAMASE FAMILY PROTEIN (AFU_ORTHOLOGUE AFUA_5G07500)"/>
    <property type="match status" value="1"/>
</dbReference>
<organism evidence="2 3">
    <name type="scientific">Sphingobium terrigena</name>
    <dbReference type="NCBI Taxonomy" id="2304063"/>
    <lineage>
        <taxon>Bacteria</taxon>
        <taxon>Pseudomonadati</taxon>
        <taxon>Pseudomonadota</taxon>
        <taxon>Alphaproteobacteria</taxon>
        <taxon>Sphingomonadales</taxon>
        <taxon>Sphingomonadaceae</taxon>
        <taxon>Sphingobium</taxon>
    </lineage>
</organism>
<dbReference type="AlphaFoldDB" id="A0A418YW13"/>
<protein>
    <submittedName>
        <fullName evidence="2">Class A beta-lactamase-related serine hydrolase</fullName>
    </submittedName>
</protein>
<keyword evidence="2" id="KW-0378">Hydrolase</keyword>
<evidence type="ECO:0000313" key="3">
    <source>
        <dbReference type="Proteomes" id="UP000283469"/>
    </source>
</evidence>
<dbReference type="Gene3D" id="3.40.710.10">
    <property type="entry name" value="DD-peptidase/beta-lactamase superfamily"/>
    <property type="match status" value="1"/>
</dbReference>
<evidence type="ECO:0000259" key="1">
    <source>
        <dbReference type="Pfam" id="PF00144"/>
    </source>
</evidence>
<comment type="caution">
    <text evidence="2">The sequence shown here is derived from an EMBL/GenBank/DDBJ whole genome shotgun (WGS) entry which is preliminary data.</text>
</comment>
<name>A0A418YW13_9SPHN</name>
<dbReference type="RefSeq" id="WP_119744236.1">
    <property type="nucleotide sequence ID" value="NZ_QVRA01000003.1"/>
</dbReference>
<keyword evidence="3" id="KW-1185">Reference proteome</keyword>
<dbReference type="SUPFAM" id="SSF56601">
    <property type="entry name" value="beta-lactamase/transpeptidase-like"/>
    <property type="match status" value="1"/>
</dbReference>